<dbReference type="Proteomes" id="UP000032748">
    <property type="component" value="Chromosome"/>
</dbReference>
<gene>
    <name evidence="2" type="ORF">PCL1606_05250</name>
</gene>
<reference evidence="2 3" key="1">
    <citation type="journal article" date="2015" name="Mol. Plant Microbe Interact.">
        <title>Comparative Genomic Analysis of Pseudomonas chlororaphis PCL1606 Reveals New Insight into Antifungal Compounds Involved in Biocontrol.</title>
        <authorList>
            <person name="Calderon C.E."/>
            <person name="Ramos C."/>
            <person name="de Vicente A."/>
            <person name="Cazorla F.M."/>
        </authorList>
    </citation>
    <scope>NUCLEOTIDE SEQUENCE [LARGE SCALE GENOMIC DNA]</scope>
    <source>
        <strain evidence="2 3">PCL1606</strain>
    </source>
</reference>
<feature type="compositionally biased region" description="Basic residues" evidence="1">
    <location>
        <begin position="12"/>
        <end position="23"/>
    </location>
</feature>
<evidence type="ECO:0000256" key="1">
    <source>
        <dbReference type="SAM" id="MobiDB-lite"/>
    </source>
</evidence>
<dbReference type="KEGG" id="pcz:PCL1606_05250"/>
<feature type="compositionally biased region" description="Low complexity" evidence="1">
    <location>
        <begin position="54"/>
        <end position="64"/>
    </location>
</feature>
<sequence>MRATPFPGRTAARSRCRGTRLRSRTQSSQNLNTRYVWNNRSPGFTTASSECRPSRSQPRASAAATGRPVR</sequence>
<proteinExistence type="predicted"/>
<accession>A0A0D5XT05</accession>
<dbReference type="PATRIC" id="fig|587753.10.peg.526"/>
<name>A0A0D5XT05_9PSED</name>
<evidence type="ECO:0000313" key="3">
    <source>
        <dbReference type="Proteomes" id="UP000032748"/>
    </source>
</evidence>
<evidence type="ECO:0000313" key="2">
    <source>
        <dbReference type="EMBL" id="AKA21980.1"/>
    </source>
</evidence>
<dbReference type="AlphaFoldDB" id="A0A0D5XT05"/>
<feature type="region of interest" description="Disordered" evidence="1">
    <location>
        <begin position="1"/>
        <end position="70"/>
    </location>
</feature>
<organism evidence="2 3">
    <name type="scientific">Pseudomonas chlororaphis</name>
    <dbReference type="NCBI Taxonomy" id="587753"/>
    <lineage>
        <taxon>Bacteria</taxon>
        <taxon>Pseudomonadati</taxon>
        <taxon>Pseudomonadota</taxon>
        <taxon>Gammaproteobacteria</taxon>
        <taxon>Pseudomonadales</taxon>
        <taxon>Pseudomonadaceae</taxon>
        <taxon>Pseudomonas</taxon>
    </lineage>
</organism>
<dbReference type="EMBL" id="CP011110">
    <property type="protein sequence ID" value="AKA21980.1"/>
    <property type="molecule type" value="Genomic_DNA"/>
</dbReference>
<feature type="compositionally biased region" description="Polar residues" evidence="1">
    <location>
        <begin position="26"/>
        <end position="51"/>
    </location>
</feature>
<protein>
    <submittedName>
        <fullName evidence="2">Uncharacterized protein</fullName>
    </submittedName>
</protein>